<dbReference type="OrthoDB" id="432756at2759"/>
<evidence type="ECO:0000256" key="3">
    <source>
        <dbReference type="PIRSR" id="PIRSR623088-1"/>
    </source>
</evidence>
<sequence length="565" mass="62827">MIFSAPPPPPRREARSLSTTSVGKKNGAKKTKKKLSMSTSSPPKASGRRTSSAYTAMQSVKSKLKSHGSRETPAKLTRQRTVPTTKTEKKLTAGKETRLAAMAVLRKLIQTTRPNVGAIVTIDELELLEKTVRTAANLDSVKSFDKEGGGGFDALRNDRDIDGSGLDDAVFNTLKAYMTVQVEKPKDKFKRAVRSLGGMKALVGKLKAGAAALEKEVEAEEEEKLEVDKLPDYVEAGLDRWSFNVFEVEKESTNGSLVWVAEALVKKCGLEQKLKVNRVNLRGWLMGVQEGYTGESVTPYHNSMHGADVCQTVYCLIENSYASKLISDNMKYIALLAAACHDCGHGGFNNNFLVNTNDQLAIIYSYDAPLERMHAAKGFEIMREKDCDAFCVFDGEELRKARKFFASFILATDMADHFAHVGQLTKQLESVGVDLTKESDACFTLGMVLHAADVSNPTKSWDYYNLWTDRVMKEFFDQGRKEKELGMRVSDGYDENNPTPQGKFQNGFIAFIVKPLYEVLDKIQALDCKEPIRNLEENSLNWKRSDAEGIKERKKSVSEASTKKV</sequence>
<proteinExistence type="predicted"/>
<evidence type="ECO:0000313" key="9">
    <source>
        <dbReference type="EMBL" id="GMI43894.1"/>
    </source>
</evidence>
<organism evidence="9 10">
    <name type="scientific">Triparma columacea</name>
    <dbReference type="NCBI Taxonomy" id="722753"/>
    <lineage>
        <taxon>Eukaryota</taxon>
        <taxon>Sar</taxon>
        <taxon>Stramenopiles</taxon>
        <taxon>Ochrophyta</taxon>
        <taxon>Bolidophyceae</taxon>
        <taxon>Parmales</taxon>
        <taxon>Triparmaceae</taxon>
        <taxon>Triparma</taxon>
    </lineage>
</organism>
<feature type="region of interest" description="Disordered" evidence="7">
    <location>
        <begin position="1"/>
        <end position="91"/>
    </location>
</feature>
<dbReference type="AlphaFoldDB" id="A0A9W7GHA7"/>
<dbReference type="PROSITE" id="PS51845">
    <property type="entry name" value="PDEASE_I_2"/>
    <property type="match status" value="1"/>
</dbReference>
<evidence type="ECO:0000313" key="10">
    <source>
        <dbReference type="Proteomes" id="UP001165065"/>
    </source>
</evidence>
<feature type="binding site" evidence="4">
    <location>
        <position position="453"/>
    </location>
    <ligand>
        <name>AMP</name>
        <dbReference type="ChEBI" id="CHEBI:456215"/>
    </ligand>
</feature>
<feature type="binding site" evidence="5">
    <location>
        <position position="305"/>
    </location>
    <ligand>
        <name>Zn(2+)</name>
        <dbReference type="ChEBI" id="CHEBI:29105"/>
        <label>1</label>
    </ligand>
</feature>
<dbReference type="Gene3D" id="1.10.1300.10">
    <property type="entry name" value="3'5'-cyclic nucleotide phosphodiesterase, catalytic domain"/>
    <property type="match status" value="1"/>
</dbReference>
<dbReference type="PRINTS" id="PR00387">
    <property type="entry name" value="PDIESTERASE1"/>
</dbReference>
<accession>A0A9W7GHA7</accession>
<keyword evidence="10" id="KW-1185">Reference proteome</keyword>
<dbReference type="CDD" id="cd00077">
    <property type="entry name" value="HDc"/>
    <property type="match status" value="1"/>
</dbReference>
<keyword evidence="1 5" id="KW-0479">Metal-binding</keyword>
<feature type="binding site" evidence="5">
    <location>
        <position position="342"/>
    </location>
    <ligand>
        <name>Zn(2+)</name>
        <dbReference type="ChEBI" id="CHEBI:29105"/>
        <label>1</label>
    </ligand>
</feature>
<keyword evidence="2" id="KW-0378">Hydrolase</keyword>
<dbReference type="InterPro" id="IPR003607">
    <property type="entry name" value="HD/PDEase_dom"/>
</dbReference>
<feature type="coiled-coil region" evidence="6">
    <location>
        <begin position="203"/>
        <end position="230"/>
    </location>
</feature>
<evidence type="ECO:0000256" key="2">
    <source>
        <dbReference type="ARBA" id="ARBA00022801"/>
    </source>
</evidence>
<dbReference type="GO" id="GO:0007165">
    <property type="term" value="P:signal transduction"/>
    <property type="evidence" value="ECO:0007669"/>
    <property type="project" value="InterPro"/>
</dbReference>
<dbReference type="PANTHER" id="PTHR11347">
    <property type="entry name" value="CYCLIC NUCLEOTIDE PHOSPHODIESTERASE"/>
    <property type="match status" value="1"/>
</dbReference>
<reference evidence="10" key="1">
    <citation type="journal article" date="2023" name="Commun. Biol.">
        <title>Genome analysis of Parmales, the sister group of diatoms, reveals the evolutionary specialization of diatoms from phago-mixotrophs to photoautotrophs.</title>
        <authorList>
            <person name="Ban H."/>
            <person name="Sato S."/>
            <person name="Yoshikawa S."/>
            <person name="Yamada K."/>
            <person name="Nakamura Y."/>
            <person name="Ichinomiya M."/>
            <person name="Sato N."/>
            <person name="Blanc-Mathieu R."/>
            <person name="Endo H."/>
            <person name="Kuwata A."/>
            <person name="Ogata H."/>
        </authorList>
    </citation>
    <scope>NUCLEOTIDE SEQUENCE [LARGE SCALE GENOMIC DNA]</scope>
</reference>
<comment type="caution">
    <text evidence="9">The sequence shown here is derived from an EMBL/GenBank/DDBJ whole genome shotgun (WGS) entry which is preliminary data.</text>
</comment>
<dbReference type="Proteomes" id="UP001165065">
    <property type="component" value="Unassembled WGS sequence"/>
</dbReference>
<feature type="binding site" evidence="4">
    <location>
        <begin position="301"/>
        <end position="305"/>
    </location>
    <ligand>
        <name>AMP</name>
        <dbReference type="ChEBI" id="CHEBI:456215"/>
    </ligand>
</feature>
<dbReference type="SMART" id="SM00471">
    <property type="entry name" value="HDc"/>
    <property type="match status" value="1"/>
</dbReference>
<gene>
    <name evidence="9" type="ORF">TrCOL_g190</name>
</gene>
<dbReference type="EMBL" id="BRYA01001463">
    <property type="protein sequence ID" value="GMI43894.1"/>
    <property type="molecule type" value="Genomic_DNA"/>
</dbReference>
<feature type="compositionally biased region" description="Basic residues" evidence="7">
    <location>
        <begin position="26"/>
        <end position="35"/>
    </location>
</feature>
<evidence type="ECO:0000256" key="1">
    <source>
        <dbReference type="ARBA" id="ARBA00022723"/>
    </source>
</evidence>
<keyword evidence="6" id="KW-0175">Coiled coil</keyword>
<dbReference type="GO" id="GO:0004114">
    <property type="term" value="F:3',5'-cyclic-nucleotide phosphodiesterase activity"/>
    <property type="evidence" value="ECO:0007669"/>
    <property type="project" value="InterPro"/>
</dbReference>
<evidence type="ECO:0000256" key="4">
    <source>
        <dbReference type="PIRSR" id="PIRSR623088-2"/>
    </source>
</evidence>
<name>A0A9W7GHA7_9STRA</name>
<feature type="active site" description="Proton donor" evidence="3">
    <location>
        <position position="301"/>
    </location>
</feature>
<protein>
    <recommendedName>
        <fullName evidence="8">PDEase domain-containing protein</fullName>
    </recommendedName>
</protein>
<feature type="binding site" evidence="5">
    <location>
        <position position="342"/>
    </location>
    <ligand>
        <name>Zn(2+)</name>
        <dbReference type="ChEBI" id="CHEBI:29105"/>
        <label>2</label>
    </ligand>
</feature>
<dbReference type="InterPro" id="IPR002073">
    <property type="entry name" value="PDEase_catalytic_dom"/>
</dbReference>
<dbReference type="InterPro" id="IPR023088">
    <property type="entry name" value="PDEase"/>
</dbReference>
<dbReference type="InterPro" id="IPR036971">
    <property type="entry name" value="PDEase_catalytic_dom_sf"/>
</dbReference>
<dbReference type="GO" id="GO:0046872">
    <property type="term" value="F:metal ion binding"/>
    <property type="evidence" value="ECO:0007669"/>
    <property type="project" value="UniProtKB-KW"/>
</dbReference>
<evidence type="ECO:0000259" key="8">
    <source>
        <dbReference type="PROSITE" id="PS51845"/>
    </source>
</evidence>
<dbReference type="SUPFAM" id="SSF109604">
    <property type="entry name" value="HD-domain/PDEase-like"/>
    <property type="match status" value="1"/>
</dbReference>
<feature type="binding site" evidence="5">
    <location>
        <position position="453"/>
    </location>
    <ligand>
        <name>Zn(2+)</name>
        <dbReference type="ChEBI" id="CHEBI:29105"/>
        <label>1</label>
    </ligand>
</feature>
<evidence type="ECO:0000256" key="7">
    <source>
        <dbReference type="SAM" id="MobiDB-lite"/>
    </source>
</evidence>
<feature type="binding site" evidence="4">
    <location>
        <position position="342"/>
    </location>
    <ligand>
        <name>AMP</name>
        <dbReference type="ChEBI" id="CHEBI:456215"/>
    </ligand>
</feature>
<feature type="binding site" evidence="4">
    <location>
        <position position="505"/>
    </location>
    <ligand>
        <name>AMP</name>
        <dbReference type="ChEBI" id="CHEBI:456215"/>
    </ligand>
</feature>
<feature type="compositionally biased region" description="Polar residues" evidence="7">
    <location>
        <begin position="48"/>
        <end position="61"/>
    </location>
</feature>
<dbReference type="Pfam" id="PF00233">
    <property type="entry name" value="PDEase_I"/>
    <property type="match status" value="1"/>
</dbReference>
<feature type="domain" description="PDEase" evidence="8">
    <location>
        <begin position="218"/>
        <end position="549"/>
    </location>
</feature>
<evidence type="ECO:0000256" key="5">
    <source>
        <dbReference type="PIRSR" id="PIRSR623088-3"/>
    </source>
</evidence>
<evidence type="ECO:0000256" key="6">
    <source>
        <dbReference type="SAM" id="Coils"/>
    </source>
</evidence>
<feature type="binding site" evidence="5">
    <location>
        <position position="341"/>
    </location>
    <ligand>
        <name>Zn(2+)</name>
        <dbReference type="ChEBI" id="CHEBI:29105"/>
        <label>1</label>
    </ligand>
</feature>